<dbReference type="NCBIfam" id="NF007039">
    <property type="entry name" value="PRK09496.3-2"/>
    <property type="match status" value="1"/>
</dbReference>
<keyword evidence="5" id="KW-0520">NAD</keyword>
<dbReference type="PROSITE" id="PS51202">
    <property type="entry name" value="RCK_C"/>
    <property type="match status" value="2"/>
</dbReference>
<feature type="domain" description="RCK N-terminal" evidence="7">
    <location>
        <begin position="231"/>
        <end position="355"/>
    </location>
</feature>
<dbReference type="Pfam" id="PF02080">
    <property type="entry name" value="TrkA_C"/>
    <property type="match status" value="2"/>
</dbReference>
<dbReference type="PROSITE" id="PS51201">
    <property type="entry name" value="RCK_N"/>
    <property type="match status" value="2"/>
</dbReference>
<organism evidence="9 10">
    <name type="scientific">Oceanithermus desulfurans NBRC 100063</name>
    <dbReference type="NCBI Taxonomy" id="1227550"/>
    <lineage>
        <taxon>Bacteria</taxon>
        <taxon>Thermotogati</taxon>
        <taxon>Deinococcota</taxon>
        <taxon>Deinococci</taxon>
        <taxon>Thermales</taxon>
        <taxon>Thermaceae</taxon>
        <taxon>Oceanithermus</taxon>
    </lineage>
</organism>
<sequence>MYIVIAGGGDIGTLIAQSLHENHDVVVIDRNPSVAERMAVLDVRVLAGNATDPESLREAGVDHADAFIATTNSDEVNLIAAMLAKGLGAAQSLTFLGKAYYVEVLTDPRTMEILGTRIDRVFWPQRALAKEVLEVVLIPKALDTELLAGGRLRLIEYMIDVESSYAHRLVPDLDWPRGVKLLGVLREGQFVTPLDEDFRDLVIEPGDHLVFVTTPEAFPVLHALFAGREQVRRVFIVGGGTVGYMIAKGLRETRVEVVLIEQDPERCEFLSEELGGVLVIQGDGTDLSLLEQEGIEDADAMIAVTDNDEKNLLVSLLAKQLGVEKVVTRVSRSETRTLFERVGVDIPLTPRQAAVREVLAHLNPEGVERIALIEDSVEVIEVRVPPELDGRRVAELELPPHTTVVAAMRGWRVVLAASELQLKAGDELILMAAREEVAHVAELFKTS</sequence>
<evidence type="ECO:0000256" key="1">
    <source>
        <dbReference type="ARBA" id="ARBA00017378"/>
    </source>
</evidence>
<dbReference type="InterPro" id="IPR006037">
    <property type="entry name" value="RCK_C"/>
</dbReference>
<dbReference type="InterPro" id="IPR006036">
    <property type="entry name" value="K_uptake_TrkA"/>
</dbReference>
<dbReference type="Pfam" id="PF02254">
    <property type="entry name" value="TrkA_N"/>
    <property type="match status" value="2"/>
</dbReference>
<dbReference type="NCBIfam" id="NF007043">
    <property type="entry name" value="PRK09496.3-6"/>
    <property type="match status" value="1"/>
</dbReference>
<evidence type="ECO:0000313" key="10">
    <source>
        <dbReference type="Proteomes" id="UP000321827"/>
    </source>
</evidence>
<evidence type="ECO:0000256" key="5">
    <source>
        <dbReference type="ARBA" id="ARBA00023027"/>
    </source>
</evidence>
<name>A0A511RNE3_9DEIN</name>
<keyword evidence="4" id="KW-0630">Potassium</keyword>
<dbReference type="GO" id="GO:0005886">
    <property type="term" value="C:plasma membrane"/>
    <property type="evidence" value="ECO:0007669"/>
    <property type="project" value="InterPro"/>
</dbReference>
<dbReference type="PANTHER" id="PTHR43833">
    <property type="entry name" value="POTASSIUM CHANNEL PROTEIN 2-RELATED-RELATED"/>
    <property type="match status" value="1"/>
</dbReference>
<evidence type="ECO:0000259" key="7">
    <source>
        <dbReference type="PROSITE" id="PS51201"/>
    </source>
</evidence>
<dbReference type="InterPro" id="IPR050721">
    <property type="entry name" value="Trk_Ktr_HKT_K-transport"/>
</dbReference>
<dbReference type="OrthoDB" id="9775180at2"/>
<accession>A0A511RNE3</accession>
<dbReference type="Proteomes" id="UP000321827">
    <property type="component" value="Unassembled WGS sequence"/>
</dbReference>
<dbReference type="GO" id="GO:0015079">
    <property type="term" value="F:potassium ion transmembrane transporter activity"/>
    <property type="evidence" value="ECO:0007669"/>
    <property type="project" value="InterPro"/>
</dbReference>
<dbReference type="EMBL" id="BJXN01000012">
    <property type="protein sequence ID" value="GEM90326.1"/>
    <property type="molecule type" value="Genomic_DNA"/>
</dbReference>
<keyword evidence="6" id="KW-0406">Ion transport</keyword>
<dbReference type="SUPFAM" id="SSF116726">
    <property type="entry name" value="TrkA C-terminal domain-like"/>
    <property type="match status" value="2"/>
</dbReference>
<evidence type="ECO:0000259" key="8">
    <source>
        <dbReference type="PROSITE" id="PS51202"/>
    </source>
</evidence>
<dbReference type="Gene3D" id="3.30.70.1450">
    <property type="entry name" value="Regulator of K+ conductance, C-terminal domain"/>
    <property type="match status" value="2"/>
</dbReference>
<evidence type="ECO:0000256" key="6">
    <source>
        <dbReference type="ARBA" id="ARBA00023065"/>
    </source>
</evidence>
<protein>
    <recommendedName>
        <fullName evidence="1">Trk system potassium uptake protein TrkA</fullName>
    </recommendedName>
</protein>
<dbReference type="PRINTS" id="PR00335">
    <property type="entry name" value="KUPTAKETRKA"/>
</dbReference>
<dbReference type="SUPFAM" id="SSF51735">
    <property type="entry name" value="NAD(P)-binding Rossmann-fold domains"/>
    <property type="match status" value="2"/>
</dbReference>
<dbReference type="AlphaFoldDB" id="A0A511RNE3"/>
<dbReference type="PANTHER" id="PTHR43833:SF5">
    <property type="entry name" value="TRK SYSTEM POTASSIUM UPTAKE PROTEIN TRKA"/>
    <property type="match status" value="1"/>
</dbReference>
<dbReference type="InterPro" id="IPR003148">
    <property type="entry name" value="RCK_N"/>
</dbReference>
<evidence type="ECO:0000256" key="2">
    <source>
        <dbReference type="ARBA" id="ARBA00022448"/>
    </source>
</evidence>
<feature type="domain" description="RCK C-terminal" evidence="8">
    <location>
        <begin position="365"/>
        <end position="446"/>
    </location>
</feature>
<proteinExistence type="predicted"/>
<keyword evidence="3" id="KW-0633">Potassium transport</keyword>
<evidence type="ECO:0000313" key="9">
    <source>
        <dbReference type="EMBL" id="GEM90326.1"/>
    </source>
</evidence>
<keyword evidence="2" id="KW-0813">Transport</keyword>
<dbReference type="RefSeq" id="WP_147147957.1">
    <property type="nucleotide sequence ID" value="NZ_BJXN01000012.1"/>
</dbReference>
<evidence type="ECO:0000256" key="3">
    <source>
        <dbReference type="ARBA" id="ARBA00022538"/>
    </source>
</evidence>
<feature type="domain" description="RCK C-terminal" evidence="8">
    <location>
        <begin position="142"/>
        <end position="227"/>
    </location>
</feature>
<evidence type="ECO:0000256" key="4">
    <source>
        <dbReference type="ARBA" id="ARBA00022958"/>
    </source>
</evidence>
<dbReference type="Gene3D" id="3.40.50.720">
    <property type="entry name" value="NAD(P)-binding Rossmann-like Domain"/>
    <property type="match status" value="2"/>
</dbReference>
<reference evidence="9 10" key="1">
    <citation type="submission" date="2019-07" db="EMBL/GenBank/DDBJ databases">
        <title>Whole genome shotgun sequence of Oceanithermus desulfurans NBRC 100063.</title>
        <authorList>
            <person name="Hosoyama A."/>
            <person name="Uohara A."/>
            <person name="Ohji S."/>
            <person name="Ichikawa N."/>
        </authorList>
    </citation>
    <scope>NUCLEOTIDE SEQUENCE [LARGE SCALE GENOMIC DNA]</scope>
    <source>
        <strain evidence="9 10">NBRC 100063</strain>
    </source>
</reference>
<dbReference type="InterPro" id="IPR036291">
    <property type="entry name" value="NAD(P)-bd_dom_sf"/>
</dbReference>
<comment type="caution">
    <text evidence="9">The sequence shown here is derived from an EMBL/GenBank/DDBJ whole genome shotgun (WGS) entry which is preliminary data.</text>
</comment>
<dbReference type="InterPro" id="IPR036721">
    <property type="entry name" value="RCK_C_sf"/>
</dbReference>
<feature type="domain" description="RCK N-terminal" evidence="7">
    <location>
        <begin position="1"/>
        <end position="122"/>
    </location>
</feature>
<gene>
    <name evidence="9" type="primary">trkA</name>
    <name evidence="9" type="ORF">ODE01S_17600</name>
</gene>